<organism evidence="2 3">
    <name type="scientific">Plakobranchus ocellatus</name>
    <dbReference type="NCBI Taxonomy" id="259542"/>
    <lineage>
        <taxon>Eukaryota</taxon>
        <taxon>Metazoa</taxon>
        <taxon>Spiralia</taxon>
        <taxon>Lophotrochozoa</taxon>
        <taxon>Mollusca</taxon>
        <taxon>Gastropoda</taxon>
        <taxon>Heterobranchia</taxon>
        <taxon>Euthyneura</taxon>
        <taxon>Panpulmonata</taxon>
        <taxon>Sacoglossa</taxon>
        <taxon>Placobranchoidea</taxon>
        <taxon>Plakobranchidae</taxon>
        <taxon>Plakobranchus</taxon>
    </lineage>
</organism>
<sequence>MKDGGSDEANEDDKGNHEDSDDSAHDDENDYHVKMVLMRIMIKMGMMLMTTNKVNDLSYCKSITFQVQTSPVPTRYFFVEFFKKTAAGTYVFPEVADMSEITPGEPCHYEWRVMPAPKLLARPGSSRTDSLGC</sequence>
<dbReference type="Proteomes" id="UP000735302">
    <property type="component" value="Unassembled WGS sequence"/>
</dbReference>
<protein>
    <submittedName>
        <fullName evidence="2">Uncharacterized protein</fullName>
    </submittedName>
</protein>
<evidence type="ECO:0000256" key="1">
    <source>
        <dbReference type="SAM" id="MobiDB-lite"/>
    </source>
</evidence>
<name>A0AAV4BZB9_9GAST</name>
<gene>
    <name evidence="2" type="ORF">PoB_005225500</name>
</gene>
<evidence type="ECO:0000313" key="2">
    <source>
        <dbReference type="EMBL" id="GFO25750.1"/>
    </source>
</evidence>
<accession>A0AAV4BZB9</accession>
<feature type="compositionally biased region" description="Acidic residues" evidence="1">
    <location>
        <begin position="1"/>
        <end position="11"/>
    </location>
</feature>
<feature type="compositionally biased region" description="Acidic residues" evidence="1">
    <location>
        <begin position="19"/>
        <end position="28"/>
    </location>
</feature>
<dbReference type="EMBL" id="BLXT01005772">
    <property type="protein sequence ID" value="GFO25750.1"/>
    <property type="molecule type" value="Genomic_DNA"/>
</dbReference>
<feature type="region of interest" description="Disordered" evidence="1">
    <location>
        <begin position="1"/>
        <end position="28"/>
    </location>
</feature>
<dbReference type="AlphaFoldDB" id="A0AAV4BZB9"/>
<proteinExistence type="predicted"/>
<keyword evidence="3" id="KW-1185">Reference proteome</keyword>
<evidence type="ECO:0000313" key="3">
    <source>
        <dbReference type="Proteomes" id="UP000735302"/>
    </source>
</evidence>
<comment type="caution">
    <text evidence="2">The sequence shown here is derived from an EMBL/GenBank/DDBJ whole genome shotgun (WGS) entry which is preliminary data.</text>
</comment>
<reference evidence="2 3" key="1">
    <citation type="journal article" date="2021" name="Elife">
        <title>Chloroplast acquisition without the gene transfer in kleptoplastic sea slugs, Plakobranchus ocellatus.</title>
        <authorList>
            <person name="Maeda T."/>
            <person name="Takahashi S."/>
            <person name="Yoshida T."/>
            <person name="Shimamura S."/>
            <person name="Takaki Y."/>
            <person name="Nagai Y."/>
            <person name="Toyoda A."/>
            <person name="Suzuki Y."/>
            <person name="Arimoto A."/>
            <person name="Ishii H."/>
            <person name="Satoh N."/>
            <person name="Nishiyama T."/>
            <person name="Hasebe M."/>
            <person name="Maruyama T."/>
            <person name="Minagawa J."/>
            <person name="Obokata J."/>
            <person name="Shigenobu S."/>
        </authorList>
    </citation>
    <scope>NUCLEOTIDE SEQUENCE [LARGE SCALE GENOMIC DNA]</scope>
</reference>